<dbReference type="EMBL" id="PEDP01000536">
    <property type="protein sequence ID" value="POS85663.1"/>
    <property type="molecule type" value="Genomic_DNA"/>
</dbReference>
<reference evidence="1 2" key="1">
    <citation type="submission" date="2017-10" db="EMBL/GenBank/DDBJ databases">
        <title>Development of genomic resources for the powdery mildew, Erysiphe pulchra.</title>
        <authorList>
            <person name="Wadl P.A."/>
            <person name="Mack B.M."/>
            <person name="Moore G."/>
            <person name="Beltz S.B."/>
        </authorList>
    </citation>
    <scope>NUCLEOTIDE SEQUENCE [LARGE SCALE GENOMIC DNA]</scope>
    <source>
        <strain evidence="1">Cflorida</strain>
    </source>
</reference>
<keyword evidence="2" id="KW-1185">Reference proteome</keyword>
<gene>
    <name evidence="1" type="ORF">EPUL_002373</name>
</gene>
<dbReference type="OrthoDB" id="5413829at2759"/>
<evidence type="ECO:0000313" key="1">
    <source>
        <dbReference type="EMBL" id="POS85663.1"/>
    </source>
</evidence>
<sequence>MSWDPELSKYRQRSYGGEVIAVPNEAESIATDEPWSLHAADPFLQSFLSPTFDPADYLNNNLPSIDRAKISHLNKSGTFINELFPVAQDLVSQVSANSARLTTVLTQLTDEILRSGNRLAYEVEILRENTLNLSEALTGTLHDDLAKFVPKCIDNGQEKDTEVLKISNKTPILESHALVNHEPSFVKELRILTLVRSRLEEVIKTFGDAMLWSFPPSEVSTASSFLSVSGPDLGSGSDGTSMEEKGQQVSKKIRSEISELLNSDDLINGIESAAKRVEELKELVIVWKGTSEERARLKFIESLARMVEDRHRDLLRDTENNSRSLRGSKVMQIDEKSEENKPLVGYGFINQLQKLRGS</sequence>
<name>A0A2S4PUF0_9PEZI</name>
<accession>A0A2S4PUF0</accession>
<evidence type="ECO:0000313" key="2">
    <source>
        <dbReference type="Proteomes" id="UP000237438"/>
    </source>
</evidence>
<dbReference type="AlphaFoldDB" id="A0A2S4PUF0"/>
<dbReference type="STRING" id="225359.A0A2S4PUF0"/>
<protein>
    <submittedName>
        <fullName evidence="1">Uncharacterized protein</fullName>
    </submittedName>
</protein>
<comment type="caution">
    <text evidence="1">The sequence shown here is derived from an EMBL/GenBank/DDBJ whole genome shotgun (WGS) entry which is preliminary data.</text>
</comment>
<organism evidence="1 2">
    <name type="scientific">Erysiphe pulchra</name>
    <dbReference type="NCBI Taxonomy" id="225359"/>
    <lineage>
        <taxon>Eukaryota</taxon>
        <taxon>Fungi</taxon>
        <taxon>Dikarya</taxon>
        <taxon>Ascomycota</taxon>
        <taxon>Pezizomycotina</taxon>
        <taxon>Leotiomycetes</taxon>
        <taxon>Erysiphales</taxon>
        <taxon>Erysiphaceae</taxon>
        <taxon>Erysiphe</taxon>
    </lineage>
</organism>
<proteinExistence type="predicted"/>
<dbReference type="Proteomes" id="UP000237438">
    <property type="component" value="Unassembled WGS sequence"/>
</dbReference>
<dbReference type="Gene3D" id="6.10.250.2790">
    <property type="match status" value="1"/>
</dbReference>